<protein>
    <submittedName>
        <fullName evidence="6">Tetratricopeptide repeat domain protein</fullName>
    </submittedName>
</protein>
<dbReference type="EMBL" id="AP019860">
    <property type="protein sequence ID" value="BBM84864.1"/>
    <property type="molecule type" value="Genomic_DNA"/>
</dbReference>
<dbReference type="Gene3D" id="1.25.40.10">
    <property type="entry name" value="Tetratricopeptide repeat domain"/>
    <property type="match status" value="1"/>
</dbReference>
<comment type="subcellular location">
    <subcellularLocation>
        <location evidence="1">Cytoplasm</location>
    </subcellularLocation>
</comment>
<reference evidence="6 7" key="1">
    <citation type="submission" date="2019-08" db="EMBL/GenBank/DDBJ databases">
        <title>Complete genome sequence of Candidatus Uab amorphum.</title>
        <authorList>
            <person name="Shiratori T."/>
            <person name="Suzuki S."/>
            <person name="Kakizawa Y."/>
            <person name="Ishida K."/>
        </authorList>
    </citation>
    <scope>NUCLEOTIDE SEQUENCE [LARGE SCALE GENOMIC DNA]</scope>
    <source>
        <strain evidence="6 7">SRT547</strain>
    </source>
</reference>
<feature type="repeat" description="TPR" evidence="4">
    <location>
        <begin position="356"/>
        <end position="389"/>
    </location>
</feature>
<keyword evidence="2" id="KW-0963">Cytoplasm</keyword>
<dbReference type="RefSeq" id="WP_151968993.1">
    <property type="nucleotide sequence ID" value="NZ_AP019860.1"/>
</dbReference>
<dbReference type="SUPFAM" id="SSF52467">
    <property type="entry name" value="DHS-like NAD/FAD-binding domain"/>
    <property type="match status" value="1"/>
</dbReference>
<evidence type="ECO:0000256" key="2">
    <source>
        <dbReference type="ARBA" id="ARBA00022490"/>
    </source>
</evidence>
<dbReference type="InterPro" id="IPR019734">
    <property type="entry name" value="TPR_rpt"/>
</dbReference>
<dbReference type="KEGG" id="uam:UABAM_03225"/>
<evidence type="ECO:0000256" key="4">
    <source>
        <dbReference type="PROSITE-ProRule" id="PRU00339"/>
    </source>
</evidence>
<feature type="repeat" description="TPR" evidence="4">
    <location>
        <begin position="396"/>
        <end position="429"/>
    </location>
</feature>
<dbReference type="AlphaFoldDB" id="A0A5S9INA4"/>
<dbReference type="Proteomes" id="UP000326354">
    <property type="component" value="Chromosome"/>
</dbReference>
<dbReference type="InterPro" id="IPR029035">
    <property type="entry name" value="DHS-like_NAD/FAD-binding_dom"/>
</dbReference>
<dbReference type="GO" id="GO:0005938">
    <property type="term" value="C:cell cortex"/>
    <property type="evidence" value="ECO:0007669"/>
    <property type="project" value="TreeGrafter"/>
</dbReference>
<organism evidence="6 7">
    <name type="scientific">Uabimicrobium amorphum</name>
    <dbReference type="NCBI Taxonomy" id="2596890"/>
    <lineage>
        <taxon>Bacteria</taxon>
        <taxon>Pseudomonadati</taxon>
        <taxon>Planctomycetota</taxon>
        <taxon>Candidatus Uabimicrobiia</taxon>
        <taxon>Candidatus Uabimicrobiales</taxon>
        <taxon>Candidatus Uabimicrobiaceae</taxon>
        <taxon>Candidatus Uabimicrobium</taxon>
    </lineage>
</organism>
<evidence type="ECO:0000256" key="3">
    <source>
        <dbReference type="ARBA" id="ARBA00022737"/>
    </source>
</evidence>
<feature type="repeat" description="TPR" evidence="4">
    <location>
        <begin position="436"/>
        <end position="469"/>
    </location>
</feature>
<feature type="region of interest" description="Disordered" evidence="5">
    <location>
        <begin position="1002"/>
        <end position="1048"/>
    </location>
</feature>
<gene>
    <name evidence="6" type="ORF">UABAM_03225</name>
</gene>
<evidence type="ECO:0000256" key="5">
    <source>
        <dbReference type="SAM" id="MobiDB-lite"/>
    </source>
</evidence>
<dbReference type="PROSITE" id="PS50005">
    <property type="entry name" value="TPR"/>
    <property type="match status" value="3"/>
</dbReference>
<keyword evidence="7" id="KW-1185">Reference proteome</keyword>
<evidence type="ECO:0000313" key="7">
    <source>
        <dbReference type="Proteomes" id="UP000326354"/>
    </source>
</evidence>
<dbReference type="Pfam" id="PF13424">
    <property type="entry name" value="TPR_12"/>
    <property type="match status" value="3"/>
</dbReference>
<accession>A0A5S9INA4</accession>
<dbReference type="InterPro" id="IPR011990">
    <property type="entry name" value="TPR-like_helical_dom_sf"/>
</dbReference>
<dbReference type="GO" id="GO:0001965">
    <property type="term" value="F:G-protein alpha-subunit binding"/>
    <property type="evidence" value="ECO:0007669"/>
    <property type="project" value="TreeGrafter"/>
</dbReference>
<keyword evidence="3" id="KW-0677">Repeat</keyword>
<dbReference type="PANTHER" id="PTHR45954">
    <property type="entry name" value="LD33695P"/>
    <property type="match status" value="1"/>
</dbReference>
<evidence type="ECO:0000256" key="1">
    <source>
        <dbReference type="ARBA" id="ARBA00004496"/>
    </source>
</evidence>
<dbReference type="SMART" id="SM00028">
    <property type="entry name" value="TPR"/>
    <property type="match status" value="7"/>
</dbReference>
<dbReference type="InterPro" id="IPR052386">
    <property type="entry name" value="GPSM"/>
</dbReference>
<dbReference type="GO" id="GO:0005092">
    <property type="term" value="F:GDP-dissociation inhibitor activity"/>
    <property type="evidence" value="ECO:0007669"/>
    <property type="project" value="TreeGrafter"/>
</dbReference>
<sequence length="1048" mass="119778">MDISTQILQKIRNKTTLFFCGAGISLEPPAGLPDWKKLRDFTLESITKKNELLSLHLPSLIETPMIADPGEKGITPEVVASEIMANCSGYFESFRALKDGKPNINHIYLAKMARAGFIRYIITTNFDTFIEDALHKENVPFFVCRTDEEFAKFDEQQQTVVLKLHGCLSLPKTITSTVEQEAVGLSFEKKQAIRTLLGHYHFLFWGYSGADLKIDLDYLEHVSCKDRAKGFYWHFIEKGDFVEKVNTNVEKLVDIYGHRGNTIHGLFPDIFRELFPEEEMVSIDCSYEEQQEWQQQKNQKCKKELDEWSNEHLTESQACTIVGNLLYHNGKLQEAFDCYARGIDVCQEQQDQSGLAVSLSNCGSIYRIWGEYEEALSHYQRAEKIARSRQDYEKLCIYLNNIGKVYRVQGNYAQAASYYKDAAKLSKQIGNQQSEGVALNNLGMAHFYMEDYEKAQLCYERSLLISKKVGDKQTTCAQLNNIGNIYGRMQNSQKSLEYYSQALEIALALGDKNSLIVCWNNLGVTSRLLEKYSQAKEYFLKSLQASQLIGDLINAATTSKNLAILNEMEGKYSQAIDFYEMSVGYFRSLQDTEQINKIQNRISKLHLKEDELEIQMPSSILQAEEPPLSNDEILSLLQIGEEDLQQLVAEGKIFAGATKSDVENLREELMLEQTVVIPVMNVNASKTNVDPNQQQKAQDKAMNELQIEKNELNTLIQQGKLSQAPTIREIENVKDERMMQATIVMNSPISPINKGEEKITFSRALMELQMEEEELEKFIESGEISAVKQGEEILIPKQEIDNLRTSAMVEPTIIMPTTQELVDENLAIIPEFHPDQQQKAQDKAMNELQIDQKELDKLIRSGKLSQTPTLQEISGLKDERMMEQTVIMNAPNLKKERQTLKNLFETISTPALEEMDESIHPIFVVNSEENSEDPEKLRQRAMNELQIDEEQLEQMIVRGEISATPSIKEIQNLKNDRMAQKTMQMASFHLKEDPPSDLQILSSPERPRMASQMQSMSLEFPPKRERPRMETQRGSAEIILPFEDDPLE</sequence>
<evidence type="ECO:0000313" key="6">
    <source>
        <dbReference type="EMBL" id="BBM84864.1"/>
    </source>
</evidence>
<keyword evidence="4" id="KW-0802">TPR repeat</keyword>
<feature type="compositionally biased region" description="Basic and acidic residues" evidence="5">
    <location>
        <begin position="1021"/>
        <end position="1031"/>
    </location>
</feature>
<dbReference type="PANTHER" id="PTHR45954:SF1">
    <property type="entry name" value="LD33695P"/>
    <property type="match status" value="1"/>
</dbReference>
<dbReference type="Pfam" id="PF13289">
    <property type="entry name" value="SIR2_2"/>
    <property type="match status" value="1"/>
</dbReference>
<dbReference type="SUPFAM" id="SSF48452">
    <property type="entry name" value="TPR-like"/>
    <property type="match status" value="1"/>
</dbReference>
<proteinExistence type="predicted"/>
<dbReference type="Gene3D" id="3.40.50.1220">
    <property type="entry name" value="TPP-binding domain"/>
    <property type="match status" value="1"/>
</dbReference>
<dbReference type="OrthoDB" id="5521101at2"/>
<name>A0A5S9INA4_UABAM</name>